<name>A0ABQ6M0E1_9GAMM</name>
<feature type="signal peptide" evidence="1">
    <location>
        <begin position="1"/>
        <end position="22"/>
    </location>
</feature>
<feature type="chain" id="PRO_5047087206" description="DUF1207 domain-containing protein" evidence="1">
    <location>
        <begin position="23"/>
        <end position="279"/>
    </location>
</feature>
<evidence type="ECO:0000313" key="2">
    <source>
        <dbReference type="EMBL" id="GMG87788.1"/>
    </source>
</evidence>
<comment type="caution">
    <text evidence="2">The sequence shown here is derived from an EMBL/GenBank/DDBJ whole genome shotgun (WGS) entry which is preliminary data.</text>
</comment>
<evidence type="ECO:0000313" key="3">
    <source>
        <dbReference type="Proteomes" id="UP001224392"/>
    </source>
</evidence>
<keyword evidence="1" id="KW-0732">Signal</keyword>
<dbReference type="RefSeq" id="WP_285764408.1">
    <property type="nucleotide sequence ID" value="NZ_BSYJ01000004.1"/>
</dbReference>
<proteinExistence type="predicted"/>
<evidence type="ECO:0000256" key="1">
    <source>
        <dbReference type="SAM" id="SignalP"/>
    </source>
</evidence>
<dbReference type="EMBL" id="BSYJ01000004">
    <property type="protein sequence ID" value="GMG87788.1"/>
    <property type="molecule type" value="Genomic_DNA"/>
</dbReference>
<keyword evidence="3" id="KW-1185">Reference proteome</keyword>
<dbReference type="Proteomes" id="UP001224392">
    <property type="component" value="Unassembled WGS sequence"/>
</dbReference>
<gene>
    <name evidence="2" type="ORF">MNKW57_21090</name>
</gene>
<sequence>MSAFRPYLFIAILILAPFSAQADSIDLIDRGEEGWRFDITPYAFLPASIEGTSVVAGSELKLDLDFQDALDLLDFAFSARTEGWKGNFGVISDLYYIDLGVDAELEIPPPPPGEATLFIDADIRQAWLSALGAYRFAHGEYGSNGYRYAWDVSLGARWNYLKQEIRTRLGTDIGIADGQQQKLGGSESWWEPVIGLRGMAEISPCLAMAIRLEAGGFGVNDDERQWIGLIGLDWRPWEHTSLKFGAQAYGIDYETRKSDGEFAYDIEQYGPYLGVTLRF</sequence>
<accession>A0ABQ6M0E1</accession>
<reference evidence="2 3" key="1">
    <citation type="submission" date="2023-04" db="EMBL/GenBank/DDBJ databases">
        <title>Marinobulbifer ophiurae gen. nov., sp. Nov., isolate from tissue of brittle star Ophioplocus japonicus.</title>
        <authorList>
            <person name="Kawano K."/>
            <person name="Sawayama S."/>
            <person name="Nakagawa S."/>
        </authorList>
    </citation>
    <scope>NUCLEOTIDE SEQUENCE [LARGE SCALE GENOMIC DNA]</scope>
    <source>
        <strain evidence="2 3">NKW57</strain>
    </source>
</reference>
<organism evidence="2 3">
    <name type="scientific">Biformimicrobium ophioploci</name>
    <dbReference type="NCBI Taxonomy" id="3036711"/>
    <lineage>
        <taxon>Bacteria</taxon>
        <taxon>Pseudomonadati</taxon>
        <taxon>Pseudomonadota</taxon>
        <taxon>Gammaproteobacteria</taxon>
        <taxon>Cellvibrionales</taxon>
        <taxon>Microbulbiferaceae</taxon>
        <taxon>Biformimicrobium</taxon>
    </lineage>
</organism>
<evidence type="ECO:0008006" key="4">
    <source>
        <dbReference type="Google" id="ProtNLM"/>
    </source>
</evidence>
<protein>
    <recommendedName>
        <fullName evidence="4">DUF1207 domain-containing protein</fullName>
    </recommendedName>
</protein>